<gene>
    <name evidence="2" type="ORF">BKH13_08100</name>
</gene>
<accession>A0ABX3EYG0</accession>
<feature type="compositionally biased region" description="Basic and acidic residues" evidence="1">
    <location>
        <begin position="54"/>
        <end position="66"/>
    </location>
</feature>
<keyword evidence="3" id="KW-1185">Reference proteome</keyword>
<comment type="caution">
    <text evidence="2">The sequence shown here is derived from an EMBL/GenBank/DDBJ whole genome shotgun (WGS) entry which is preliminary data.</text>
</comment>
<evidence type="ECO:0000313" key="2">
    <source>
        <dbReference type="EMBL" id="OLO82823.1"/>
    </source>
</evidence>
<dbReference type="EMBL" id="MSKX01000021">
    <property type="protein sequence ID" value="OLO82823.1"/>
    <property type="molecule type" value="Genomic_DNA"/>
</dbReference>
<reference evidence="2 3" key="1">
    <citation type="submission" date="2016-12" db="EMBL/GenBank/DDBJ databases">
        <title>Genomic comparison of strains in the 'Actinomyces naeslundii' group.</title>
        <authorList>
            <person name="Mughal S.R."/>
            <person name="Do T."/>
            <person name="Gilbert S.C."/>
            <person name="Witherden E.A."/>
            <person name="Didelot X."/>
            <person name="Beighton D."/>
        </authorList>
    </citation>
    <scope>NUCLEOTIDE SEQUENCE [LARGE SCALE GENOMIC DNA]</scope>
    <source>
        <strain evidence="2 3">WE6B-3</strain>
    </source>
</reference>
<protein>
    <submittedName>
        <fullName evidence="2">Uncharacterized protein</fullName>
    </submittedName>
</protein>
<evidence type="ECO:0000256" key="1">
    <source>
        <dbReference type="SAM" id="MobiDB-lite"/>
    </source>
</evidence>
<name>A0ABX3EYG0_ACTNA</name>
<proteinExistence type="predicted"/>
<sequence length="66" mass="7134">MDDEQIQAWADEAEAGYDLRQLPQPVTGRPPSDLGTADRQVPAGAEQATLRGGRQAERKINSADLT</sequence>
<organism evidence="2 3">
    <name type="scientific">Actinomyces naeslundii</name>
    <dbReference type="NCBI Taxonomy" id="1655"/>
    <lineage>
        <taxon>Bacteria</taxon>
        <taxon>Bacillati</taxon>
        <taxon>Actinomycetota</taxon>
        <taxon>Actinomycetes</taxon>
        <taxon>Actinomycetales</taxon>
        <taxon>Actinomycetaceae</taxon>
        <taxon>Actinomyces</taxon>
    </lineage>
</organism>
<feature type="region of interest" description="Disordered" evidence="1">
    <location>
        <begin position="22"/>
        <end position="66"/>
    </location>
</feature>
<evidence type="ECO:0000313" key="3">
    <source>
        <dbReference type="Proteomes" id="UP000186781"/>
    </source>
</evidence>
<dbReference type="Proteomes" id="UP000186781">
    <property type="component" value="Unassembled WGS sequence"/>
</dbReference>